<keyword evidence="14" id="KW-1185">Reference proteome</keyword>
<evidence type="ECO:0000256" key="5">
    <source>
        <dbReference type="ARBA" id="ARBA00022597"/>
    </source>
</evidence>
<dbReference type="InterPro" id="IPR050107">
    <property type="entry name" value="ABC_carbohydrate_import_ATPase"/>
</dbReference>
<evidence type="ECO:0000256" key="1">
    <source>
        <dbReference type="ARBA" id="ARBA00004202"/>
    </source>
</evidence>
<dbReference type="CDD" id="cd03215">
    <property type="entry name" value="ABC_Carb_Monos_II"/>
    <property type="match status" value="1"/>
</dbReference>
<dbReference type="FunFam" id="3.40.50.300:FF:000126">
    <property type="entry name" value="Galactose/methyl galactoside import ATP-binding protein MglA"/>
    <property type="match status" value="1"/>
</dbReference>
<dbReference type="GO" id="GO:0005886">
    <property type="term" value="C:plasma membrane"/>
    <property type="evidence" value="ECO:0007669"/>
    <property type="project" value="UniProtKB-SubCell"/>
</dbReference>
<dbReference type="Proteomes" id="UP000254051">
    <property type="component" value="Unassembled WGS sequence"/>
</dbReference>
<evidence type="ECO:0000256" key="7">
    <source>
        <dbReference type="ARBA" id="ARBA00022741"/>
    </source>
</evidence>
<dbReference type="InterPro" id="IPR003593">
    <property type="entry name" value="AAA+_ATPase"/>
</dbReference>
<sequence>MSPEYLLEMRDITKKFPGVQALKGVQLKVKPGEIHALVGENGAGKSTIMKCLMGIYKPTSGKIVFDGQERENYNVKEALEFGVAMIHQELSPVLHRSIACNMFLGREPKNKAGNIAWKKMNEESKQWLEAVELDADPRTLMKDLTVAQMQMVEIARAISCNAKLIIMDEPTSALTNREVDHLFSIMRKLKGEGKSIIYISHKLDEIFEICDVISVFRDGAYIGTEESGKLAMEKMIQMMVGREVSNMFPKIPCDIGEPYLEVKNLSHSHYFKNVTFNVRRGEILGIAGLVGAGRTEVIETIFGIRSKVGGEIRIGGKPVEIKNSEEAIAAGIALLTEERRQNGIFPILDIKFNTSIANIKGYINKLGFIKKKAILKDCQEYIDKLEIKTPSTGQWIQYLSGGNQQKVLIARWLLTKPDIIMLDEPTRGIDVGAKAEIHKLISKLAGEGKCVIMISSELPEVMGMSDRIMIMHEGKVTGFLKNDEYINQELLMQYASGIRDDYLTDEKKKY</sequence>
<dbReference type="EC" id="7.5.2.11" evidence="11"/>
<dbReference type="PANTHER" id="PTHR43790:SF7">
    <property type="entry name" value="GALACTOSE_METHYL GALACTOSIDE IMPORT ATP-BINDING PROTEIN MGLA"/>
    <property type="match status" value="1"/>
</dbReference>
<reference evidence="14" key="1">
    <citation type="submission" date="2017-07" db="EMBL/GenBank/DDBJ databases">
        <authorList>
            <person name="Varghese N."/>
            <person name="Submissions S."/>
        </authorList>
    </citation>
    <scope>NUCLEOTIDE SEQUENCE [LARGE SCALE GENOMIC DNA]</scope>
    <source>
        <strain evidence="14">NLAE-zl-C134</strain>
    </source>
</reference>
<dbReference type="OrthoDB" id="9771863at2"/>
<feature type="domain" description="ABC transporter" evidence="12">
    <location>
        <begin position="255"/>
        <end position="498"/>
    </location>
</feature>
<keyword evidence="4 11" id="KW-1003">Cell membrane</keyword>
<dbReference type="InterPro" id="IPR017871">
    <property type="entry name" value="ABC_transporter-like_CS"/>
</dbReference>
<dbReference type="GO" id="GO:0016887">
    <property type="term" value="F:ATP hydrolysis activity"/>
    <property type="evidence" value="ECO:0007669"/>
    <property type="project" value="InterPro"/>
</dbReference>
<dbReference type="SUPFAM" id="SSF52540">
    <property type="entry name" value="P-loop containing nucleoside triphosphate hydrolases"/>
    <property type="match status" value="2"/>
</dbReference>
<dbReference type="GO" id="GO:0015749">
    <property type="term" value="P:monosaccharide transmembrane transport"/>
    <property type="evidence" value="ECO:0007669"/>
    <property type="project" value="UniProtKB-ARBA"/>
</dbReference>
<accession>A0A315ZZS3</accession>
<comment type="similarity">
    <text evidence="11">Belongs to the ABC transporter superfamily.</text>
</comment>
<evidence type="ECO:0000256" key="9">
    <source>
        <dbReference type="ARBA" id="ARBA00022967"/>
    </source>
</evidence>
<evidence type="ECO:0000313" key="14">
    <source>
        <dbReference type="Proteomes" id="UP000254051"/>
    </source>
</evidence>
<keyword evidence="6" id="KW-0677">Repeat</keyword>
<dbReference type="PROSITE" id="PS00211">
    <property type="entry name" value="ABC_TRANSPORTER_1"/>
    <property type="match status" value="1"/>
</dbReference>
<dbReference type="InterPro" id="IPR003439">
    <property type="entry name" value="ABC_transporter-like_ATP-bd"/>
</dbReference>
<evidence type="ECO:0000256" key="8">
    <source>
        <dbReference type="ARBA" id="ARBA00022840"/>
    </source>
</evidence>
<gene>
    <name evidence="13" type="ORF">SAMN05216529_10365</name>
</gene>
<dbReference type="GO" id="GO:0043211">
    <property type="term" value="F:ABC-type carbohydrate transporter activity"/>
    <property type="evidence" value="ECO:0007669"/>
    <property type="project" value="UniProtKB-UniRule"/>
</dbReference>
<evidence type="ECO:0000256" key="6">
    <source>
        <dbReference type="ARBA" id="ARBA00022737"/>
    </source>
</evidence>
<proteinExistence type="inferred from homology"/>
<protein>
    <recommendedName>
        <fullName evidence="11">Ribose/galactose/methyl galactoside import ATP-binding protein</fullName>
        <ecNumber evidence="11">7.5.2.11</ecNumber>
    </recommendedName>
</protein>
<dbReference type="CDD" id="cd03216">
    <property type="entry name" value="ABC_Carb_Monos_I"/>
    <property type="match status" value="1"/>
</dbReference>
<dbReference type="PROSITE" id="PS50893">
    <property type="entry name" value="ABC_TRANSPORTER_2"/>
    <property type="match status" value="2"/>
</dbReference>
<dbReference type="FunFam" id="3.40.50.300:FF:000127">
    <property type="entry name" value="Ribose import ATP-binding protein RbsA"/>
    <property type="match status" value="1"/>
</dbReference>
<evidence type="ECO:0000256" key="2">
    <source>
        <dbReference type="ARBA" id="ARBA00004533"/>
    </source>
</evidence>
<evidence type="ECO:0000256" key="11">
    <source>
        <dbReference type="RuleBase" id="RU367029"/>
    </source>
</evidence>
<keyword evidence="5 11" id="KW-0762">Sugar transport</keyword>
<name>A0A315ZZS3_9FIRM</name>
<keyword evidence="9 11" id="KW-1278">Translocase</keyword>
<keyword evidence="7 11" id="KW-0547">Nucleotide-binding</keyword>
<keyword evidence="10 11" id="KW-0472">Membrane</keyword>
<evidence type="ECO:0000256" key="4">
    <source>
        <dbReference type="ARBA" id="ARBA00022475"/>
    </source>
</evidence>
<evidence type="ECO:0000256" key="10">
    <source>
        <dbReference type="ARBA" id="ARBA00023136"/>
    </source>
</evidence>
<dbReference type="SMART" id="SM00382">
    <property type="entry name" value="AAA"/>
    <property type="match status" value="2"/>
</dbReference>
<feature type="domain" description="ABC transporter" evidence="12">
    <location>
        <begin position="7"/>
        <end position="243"/>
    </location>
</feature>
<dbReference type="Pfam" id="PF00005">
    <property type="entry name" value="ABC_tran"/>
    <property type="match status" value="2"/>
</dbReference>
<dbReference type="InterPro" id="IPR027417">
    <property type="entry name" value="P-loop_NTPase"/>
</dbReference>
<comment type="subcellular location">
    <subcellularLocation>
        <location evidence="2">Cell inner membrane</location>
    </subcellularLocation>
    <subcellularLocation>
        <location evidence="1 11">Cell membrane</location>
        <topology evidence="1 11">Peripheral membrane protein</topology>
    </subcellularLocation>
</comment>
<dbReference type="RefSeq" id="WP_109709339.1">
    <property type="nucleotide sequence ID" value="NZ_QGDS01000003.1"/>
</dbReference>
<dbReference type="GO" id="GO:0005524">
    <property type="term" value="F:ATP binding"/>
    <property type="evidence" value="ECO:0007669"/>
    <property type="project" value="UniProtKB-UniRule"/>
</dbReference>
<comment type="catalytic activity">
    <reaction evidence="11">
        <text>D-galactose(out) + ATP + H2O = D-galactose(in) + ADP + phosphate + H(+)</text>
        <dbReference type="Rhea" id="RHEA:60156"/>
        <dbReference type="ChEBI" id="CHEBI:4139"/>
        <dbReference type="ChEBI" id="CHEBI:15377"/>
        <dbReference type="ChEBI" id="CHEBI:15378"/>
        <dbReference type="ChEBI" id="CHEBI:30616"/>
        <dbReference type="ChEBI" id="CHEBI:43474"/>
        <dbReference type="ChEBI" id="CHEBI:456216"/>
        <dbReference type="EC" id="7.5.2.11"/>
    </reaction>
</comment>
<comment type="function">
    <text evidence="11">Part of an ABC transporter complex involved in carbohydrate import. Could be involved in ribose, galactose and/or methyl galactoside import. Responsible for energy coupling to the transport system.</text>
</comment>
<organism evidence="13 14">
    <name type="scientific">Faecalicatena contorta</name>
    <dbReference type="NCBI Taxonomy" id="39482"/>
    <lineage>
        <taxon>Bacteria</taxon>
        <taxon>Bacillati</taxon>
        <taxon>Bacillota</taxon>
        <taxon>Clostridia</taxon>
        <taxon>Lachnospirales</taxon>
        <taxon>Lachnospiraceae</taxon>
        <taxon>Faecalicatena</taxon>
    </lineage>
</organism>
<dbReference type="AlphaFoldDB" id="A0A315ZZS3"/>
<dbReference type="Gene3D" id="3.40.50.300">
    <property type="entry name" value="P-loop containing nucleotide triphosphate hydrolases"/>
    <property type="match status" value="2"/>
</dbReference>
<keyword evidence="8 11" id="KW-0067">ATP-binding</keyword>
<keyword evidence="3 11" id="KW-0813">Transport</keyword>
<evidence type="ECO:0000259" key="12">
    <source>
        <dbReference type="PROSITE" id="PS50893"/>
    </source>
</evidence>
<dbReference type="EMBL" id="UHJJ01000003">
    <property type="protein sequence ID" value="SUQ13340.1"/>
    <property type="molecule type" value="Genomic_DNA"/>
</dbReference>
<evidence type="ECO:0000313" key="13">
    <source>
        <dbReference type="EMBL" id="SUQ13340.1"/>
    </source>
</evidence>
<evidence type="ECO:0000256" key="3">
    <source>
        <dbReference type="ARBA" id="ARBA00022448"/>
    </source>
</evidence>
<dbReference type="PANTHER" id="PTHR43790">
    <property type="entry name" value="CARBOHYDRATE TRANSPORT ATP-BINDING PROTEIN MG119-RELATED"/>
    <property type="match status" value="1"/>
</dbReference>